<evidence type="ECO:0000256" key="2">
    <source>
        <dbReference type="SAM" id="Phobius"/>
    </source>
</evidence>
<evidence type="ECO:0000256" key="1">
    <source>
        <dbReference type="SAM" id="MobiDB-lite"/>
    </source>
</evidence>
<evidence type="ECO:0000313" key="4">
    <source>
        <dbReference type="Proteomes" id="UP000249451"/>
    </source>
</evidence>
<feature type="transmembrane region" description="Helical" evidence="2">
    <location>
        <begin position="46"/>
        <end position="65"/>
    </location>
</feature>
<protein>
    <recommendedName>
        <fullName evidence="5">DUF4352 domain-containing protein</fullName>
    </recommendedName>
</protein>
<keyword evidence="2" id="KW-0812">Transmembrane</keyword>
<keyword evidence="2" id="KW-1133">Transmembrane helix</keyword>
<keyword evidence="2" id="KW-0472">Membrane</keyword>
<feature type="transmembrane region" description="Helical" evidence="2">
    <location>
        <begin position="71"/>
        <end position="94"/>
    </location>
</feature>
<comment type="caution">
    <text evidence="3">The sequence shown here is derived from an EMBL/GenBank/DDBJ whole genome shotgun (WGS) entry which is preliminary data.</text>
</comment>
<feature type="compositionally biased region" description="Low complexity" evidence="1">
    <location>
        <begin position="97"/>
        <end position="113"/>
    </location>
</feature>
<feature type="transmembrane region" description="Helical" evidence="2">
    <location>
        <begin position="23"/>
        <end position="41"/>
    </location>
</feature>
<feature type="region of interest" description="Disordered" evidence="1">
    <location>
        <begin position="97"/>
        <end position="127"/>
    </location>
</feature>
<evidence type="ECO:0000313" key="3">
    <source>
        <dbReference type="EMBL" id="PZP02118.1"/>
    </source>
</evidence>
<organism evidence="3 4">
    <name type="scientific">Corynebacterium urealyticum</name>
    <dbReference type="NCBI Taxonomy" id="43771"/>
    <lineage>
        <taxon>Bacteria</taxon>
        <taxon>Bacillati</taxon>
        <taxon>Actinomycetota</taxon>
        <taxon>Actinomycetes</taxon>
        <taxon>Mycobacteriales</taxon>
        <taxon>Corynebacteriaceae</taxon>
        <taxon>Corynebacterium</taxon>
    </lineage>
</organism>
<name>A0A2W5B9N5_9CORY</name>
<reference evidence="3 4" key="1">
    <citation type="submission" date="2017-11" db="EMBL/GenBank/DDBJ databases">
        <title>Infants hospitalized years apart are colonized by the same room-sourced microbial strains.</title>
        <authorList>
            <person name="Brooks B."/>
            <person name="Olm M.R."/>
            <person name="Firek B.A."/>
            <person name="Baker R."/>
            <person name="Thomas B.C."/>
            <person name="Morowitz M.J."/>
            <person name="Banfield J.F."/>
        </authorList>
    </citation>
    <scope>NUCLEOTIDE SEQUENCE [LARGE SCALE GENOMIC DNA]</scope>
    <source>
        <strain evidence="3">S2_012_000_R3_87</strain>
    </source>
</reference>
<dbReference type="EMBL" id="QFNY01000045">
    <property type="protein sequence ID" value="PZP02118.1"/>
    <property type="molecule type" value="Genomic_DNA"/>
</dbReference>
<dbReference type="Proteomes" id="UP000249451">
    <property type="component" value="Unassembled WGS sequence"/>
</dbReference>
<dbReference type="AlphaFoldDB" id="A0A2W5B9N5"/>
<proteinExistence type="predicted"/>
<gene>
    <name evidence="3" type="ORF">DI609_02935</name>
</gene>
<sequence length="295" mass="31330">MTLSPNPLHTQSDPLNTQKPRDVLGLIAILVSVLGGILGCVFGAGLINWCVLALGFLCGLIALAVSKGTGALGAAAMFLALVGTVLTTIATLTFHSADPADPVPEAAPTTPTPDLKDAPPPQDNHIMDGRETVELDLDGGRYDAIAEGEPGSHTAPIEPGVVARSGDWSLLVTDINMDANEDVAAASPKNDKPQEGRKYITFTYTMRYEGTEEAAKASAAIVYQDPDGELRDDHHLHSFDGYFSTYYPFRPGETRSGAIVATVPEDNPYDGRIEAYLPNTVTPVYFSLGDKPFTA</sequence>
<evidence type="ECO:0008006" key="5">
    <source>
        <dbReference type="Google" id="ProtNLM"/>
    </source>
</evidence>
<accession>A0A2W5B9N5</accession>